<proteinExistence type="predicted"/>
<dbReference type="GO" id="GO:0016829">
    <property type="term" value="F:lyase activity"/>
    <property type="evidence" value="ECO:0007669"/>
    <property type="project" value="UniProtKB-KW"/>
</dbReference>
<dbReference type="Pfam" id="PF04073">
    <property type="entry name" value="tRNA_edit"/>
    <property type="match status" value="1"/>
</dbReference>
<dbReference type="CDD" id="cd04333">
    <property type="entry name" value="ProX_deacylase"/>
    <property type="match status" value="1"/>
</dbReference>
<dbReference type="PANTHER" id="PTHR30411">
    <property type="entry name" value="CYTOPLASMIC PROTEIN"/>
    <property type="match status" value="1"/>
</dbReference>
<feature type="domain" description="YbaK/aminoacyl-tRNA synthetase-associated" evidence="1">
    <location>
        <begin position="25"/>
        <end position="144"/>
    </location>
</feature>
<evidence type="ECO:0000313" key="2">
    <source>
        <dbReference type="EMBL" id="VFU12063.1"/>
    </source>
</evidence>
<dbReference type="InterPro" id="IPR007214">
    <property type="entry name" value="YbaK/aa-tRNA-synth-assoc-dom"/>
</dbReference>
<dbReference type="EMBL" id="CAADRN010000060">
    <property type="protein sequence ID" value="VFU12063.1"/>
    <property type="molecule type" value="Genomic_DNA"/>
</dbReference>
<keyword evidence="2" id="KW-0456">Lyase</keyword>
<organism evidence="2">
    <name type="scientific">anaerobic digester metagenome</name>
    <dbReference type="NCBI Taxonomy" id="1263854"/>
    <lineage>
        <taxon>unclassified sequences</taxon>
        <taxon>metagenomes</taxon>
        <taxon>ecological metagenomes</taxon>
    </lineage>
</organism>
<accession>A0A485LWF5</accession>
<dbReference type="AlphaFoldDB" id="A0A485LWF5"/>
<evidence type="ECO:0000259" key="1">
    <source>
        <dbReference type="Pfam" id="PF04073"/>
    </source>
</evidence>
<reference evidence="2" key="1">
    <citation type="submission" date="2019-03" db="EMBL/GenBank/DDBJ databases">
        <authorList>
            <person name="Hao L."/>
        </authorList>
    </citation>
    <scope>NUCLEOTIDE SEQUENCE</scope>
</reference>
<sequence>MSVIKKVQSYLDQYDMGLKIIEFEESTRTCELAAKALGVEVGQIAKTIVFQADGQTVLVVASGDKKIKTGKLKRLFGANKVKMADPETVERVTGYPVGGVCPVALPDKLPILLDETMHRFPVVYTAAGTPNSALPMTMEQLQRITGGQWADLV</sequence>
<dbReference type="PANTHER" id="PTHR30411:SF1">
    <property type="entry name" value="CYTOPLASMIC PROTEIN"/>
    <property type="match status" value="1"/>
</dbReference>
<name>A0A485LWF5_9ZZZZ</name>
<dbReference type="InterPro" id="IPR036754">
    <property type="entry name" value="YbaK/aa-tRNA-synt-asso_dom_sf"/>
</dbReference>
<gene>
    <name evidence="2" type="primary">ybaK</name>
    <name evidence="2" type="ORF">SCFA_1520003</name>
</gene>
<dbReference type="GO" id="GO:0002161">
    <property type="term" value="F:aminoacyl-tRNA deacylase activity"/>
    <property type="evidence" value="ECO:0007669"/>
    <property type="project" value="InterPro"/>
</dbReference>
<protein>
    <submittedName>
        <fullName evidence="2">Cys-tRNA(Pro)/Cys-tRNA(Cys) deacylase YbaK</fullName>
        <ecNumber evidence="2">4.2.-.-</ecNumber>
    </submittedName>
</protein>
<dbReference type="EC" id="4.2.-.-" evidence="2"/>
<dbReference type="Gene3D" id="3.90.960.10">
    <property type="entry name" value="YbaK/aminoacyl-tRNA synthetase-associated domain"/>
    <property type="match status" value="1"/>
</dbReference>
<dbReference type="SUPFAM" id="SSF55826">
    <property type="entry name" value="YbaK/ProRS associated domain"/>
    <property type="match status" value="1"/>
</dbReference>